<feature type="transmembrane region" description="Helical" evidence="1">
    <location>
        <begin position="175"/>
        <end position="194"/>
    </location>
</feature>
<feature type="transmembrane region" description="Helical" evidence="1">
    <location>
        <begin position="150"/>
        <end position="169"/>
    </location>
</feature>
<sequence length="315" mass="33915">MLRPMNAPAVSVASARTRLALSAFVLLFVELALIRWLGANIIYLAYFSNFVLVGSFLGIGLGFLWASRSERSLFPWAAVALSAFVAMVRLFDINIEVGGSNLIFFADQRPVGPPRWIMLPIVFAAVALCVAAIADGVARNFRRLAPLDAYRWDLVGSILGVVGFSALAFLGSPPVVWGAIVGSLLLGLAWNHGVSARRWGAASLLLLVAVLGVESFGGSQAWSPYYALSWDEHDEGGIVMRINDVATWDQHPKHEAAMYDFVYDFRTAEEVGDVLIIGAGSGNDVSVALGHGAERVDAVEIDPVILDLARTHHPG</sequence>
<keyword evidence="1" id="KW-0472">Membrane</keyword>
<proteinExistence type="predicted"/>
<feature type="transmembrane region" description="Helical" evidence="1">
    <location>
        <begin position="201"/>
        <end position="222"/>
    </location>
</feature>
<dbReference type="AlphaFoldDB" id="A0A382FB85"/>
<feature type="transmembrane region" description="Helical" evidence="1">
    <location>
        <begin position="73"/>
        <end position="91"/>
    </location>
</feature>
<accession>A0A382FB85</accession>
<gene>
    <name evidence="2" type="ORF">METZ01_LOCUS213190</name>
</gene>
<dbReference type="Gene3D" id="3.40.50.150">
    <property type="entry name" value="Vaccinia Virus protein VP39"/>
    <property type="match status" value="1"/>
</dbReference>
<keyword evidence="1" id="KW-0812">Transmembrane</keyword>
<reference evidence="2" key="1">
    <citation type="submission" date="2018-05" db="EMBL/GenBank/DDBJ databases">
        <authorList>
            <person name="Lanie J.A."/>
            <person name="Ng W.-L."/>
            <person name="Kazmierczak K.M."/>
            <person name="Andrzejewski T.M."/>
            <person name="Davidsen T.M."/>
            <person name="Wayne K.J."/>
            <person name="Tettelin H."/>
            <person name="Glass J.I."/>
            <person name="Rusch D."/>
            <person name="Podicherti R."/>
            <person name="Tsui H.-C.T."/>
            <person name="Winkler M.E."/>
        </authorList>
    </citation>
    <scope>NUCLEOTIDE SEQUENCE</scope>
</reference>
<evidence type="ECO:0000256" key="1">
    <source>
        <dbReference type="SAM" id="Phobius"/>
    </source>
</evidence>
<evidence type="ECO:0000313" key="2">
    <source>
        <dbReference type="EMBL" id="SVB60336.1"/>
    </source>
</evidence>
<feature type="transmembrane region" description="Helical" evidence="1">
    <location>
        <begin position="43"/>
        <end position="66"/>
    </location>
</feature>
<dbReference type="EMBL" id="UINC01049050">
    <property type="protein sequence ID" value="SVB60336.1"/>
    <property type="molecule type" value="Genomic_DNA"/>
</dbReference>
<dbReference type="CDD" id="cd02440">
    <property type="entry name" value="AdoMet_MTases"/>
    <property type="match status" value="1"/>
</dbReference>
<organism evidence="2">
    <name type="scientific">marine metagenome</name>
    <dbReference type="NCBI Taxonomy" id="408172"/>
    <lineage>
        <taxon>unclassified sequences</taxon>
        <taxon>metagenomes</taxon>
        <taxon>ecological metagenomes</taxon>
    </lineage>
</organism>
<keyword evidence="1" id="KW-1133">Transmembrane helix</keyword>
<feature type="transmembrane region" description="Helical" evidence="1">
    <location>
        <begin position="117"/>
        <end position="138"/>
    </location>
</feature>
<evidence type="ECO:0008006" key="3">
    <source>
        <dbReference type="Google" id="ProtNLM"/>
    </source>
</evidence>
<feature type="transmembrane region" description="Helical" evidence="1">
    <location>
        <begin position="20"/>
        <end position="37"/>
    </location>
</feature>
<protein>
    <recommendedName>
        <fullName evidence="3">PABS domain-containing protein</fullName>
    </recommendedName>
</protein>
<feature type="non-terminal residue" evidence="2">
    <location>
        <position position="315"/>
    </location>
</feature>
<dbReference type="SUPFAM" id="SSF53335">
    <property type="entry name" value="S-adenosyl-L-methionine-dependent methyltransferases"/>
    <property type="match status" value="1"/>
</dbReference>
<dbReference type="InterPro" id="IPR029063">
    <property type="entry name" value="SAM-dependent_MTases_sf"/>
</dbReference>
<name>A0A382FB85_9ZZZZ</name>